<dbReference type="InterPro" id="IPR004504">
    <property type="entry name" value="DNA_repair_RadA"/>
</dbReference>
<evidence type="ECO:0000256" key="6">
    <source>
        <dbReference type="ARBA" id="ARBA00022833"/>
    </source>
</evidence>
<feature type="region of interest" description="Lon-protease-like" evidence="11">
    <location>
        <begin position="354"/>
        <end position="457"/>
    </location>
</feature>
<dbReference type="GO" id="GO:0005524">
    <property type="term" value="F:ATP binding"/>
    <property type="evidence" value="ECO:0007669"/>
    <property type="project" value="UniProtKB-UniRule"/>
</dbReference>
<dbReference type="Gene3D" id="3.30.230.10">
    <property type="match status" value="1"/>
</dbReference>
<dbReference type="GO" id="GO:0000725">
    <property type="term" value="P:recombinational repair"/>
    <property type="evidence" value="ECO:0007669"/>
    <property type="project" value="UniProtKB-UniRule"/>
</dbReference>
<keyword evidence="10 11" id="KW-0234">DNA repair</keyword>
<protein>
    <recommendedName>
        <fullName evidence="11 12">DNA repair protein RadA</fullName>
    </recommendedName>
</protein>
<evidence type="ECO:0000313" key="15">
    <source>
        <dbReference type="EMBL" id="MBB6041905.1"/>
    </source>
</evidence>
<dbReference type="PRINTS" id="PR01874">
    <property type="entry name" value="DNAREPAIRADA"/>
</dbReference>
<evidence type="ECO:0000256" key="10">
    <source>
        <dbReference type="ARBA" id="ARBA00023204"/>
    </source>
</evidence>
<feature type="domain" description="RecA family profile 1" evidence="14">
    <location>
        <begin position="68"/>
        <end position="218"/>
    </location>
</feature>
<dbReference type="InterPro" id="IPR020588">
    <property type="entry name" value="RecA_ATP-bd"/>
</dbReference>
<dbReference type="Pfam" id="PF13541">
    <property type="entry name" value="ChlI"/>
    <property type="match status" value="1"/>
</dbReference>
<proteinExistence type="inferred from homology"/>
<dbReference type="InterPro" id="IPR003593">
    <property type="entry name" value="AAA+_ATPase"/>
</dbReference>
<dbReference type="InterPro" id="IPR027417">
    <property type="entry name" value="P-loop_NTPase"/>
</dbReference>
<evidence type="ECO:0000256" key="8">
    <source>
        <dbReference type="ARBA" id="ARBA00023016"/>
    </source>
</evidence>
<accession>A0A7W9SI81</accession>
<evidence type="ECO:0000256" key="9">
    <source>
        <dbReference type="ARBA" id="ARBA00023125"/>
    </source>
</evidence>
<dbReference type="CDD" id="cd01121">
    <property type="entry name" value="RadA_SMS_N"/>
    <property type="match status" value="1"/>
</dbReference>
<keyword evidence="4 13" id="KW-0863">Zinc-finger</keyword>
<comment type="caution">
    <text evidence="15">The sequence shown here is derived from an EMBL/GenBank/DDBJ whole genome shotgun (WGS) entry which is preliminary data.</text>
</comment>
<comment type="domain">
    <text evidence="11">The middle region has homology to RecA with ATPase motifs including the RadA KNRFG motif, while the C-terminus is homologous to Lon protease.</text>
</comment>
<dbReference type="SMART" id="SM00382">
    <property type="entry name" value="AAA"/>
    <property type="match status" value="1"/>
</dbReference>
<comment type="function">
    <text evidence="11">Plays a role in repairing double-strand DNA breaks, probably involving stabilizing or processing branched DNA or blocked replication forks.</text>
</comment>
<keyword evidence="6 13" id="KW-0862">Zinc</keyword>
<dbReference type="InterPro" id="IPR020568">
    <property type="entry name" value="Ribosomal_Su5_D2-typ_SF"/>
</dbReference>
<dbReference type="HAMAP" id="MF_01498">
    <property type="entry name" value="RadA_bact"/>
    <property type="match status" value="1"/>
</dbReference>
<evidence type="ECO:0000256" key="2">
    <source>
        <dbReference type="ARBA" id="ARBA00022741"/>
    </source>
</evidence>
<evidence type="ECO:0000256" key="11">
    <source>
        <dbReference type="HAMAP-Rule" id="MF_01498"/>
    </source>
</evidence>
<dbReference type="GO" id="GO:0003684">
    <property type="term" value="F:damaged DNA binding"/>
    <property type="evidence" value="ECO:0007669"/>
    <property type="project" value="InterPro"/>
</dbReference>
<organism evidence="15 16">
    <name type="scientific">Oribacterium sinus</name>
    <dbReference type="NCBI Taxonomy" id="237576"/>
    <lineage>
        <taxon>Bacteria</taxon>
        <taxon>Bacillati</taxon>
        <taxon>Bacillota</taxon>
        <taxon>Clostridia</taxon>
        <taxon>Lachnospirales</taxon>
        <taxon>Lachnospiraceae</taxon>
        <taxon>Oribacterium</taxon>
    </lineage>
</organism>
<dbReference type="GO" id="GO:0008270">
    <property type="term" value="F:zinc ion binding"/>
    <property type="evidence" value="ECO:0007669"/>
    <property type="project" value="UniProtKB-KW"/>
</dbReference>
<keyword evidence="7 11" id="KW-0067">ATP-binding</keyword>
<evidence type="ECO:0000256" key="4">
    <source>
        <dbReference type="ARBA" id="ARBA00022771"/>
    </source>
</evidence>
<keyword evidence="1 11" id="KW-0479">Metal-binding</keyword>
<dbReference type="PANTHER" id="PTHR32472:SF10">
    <property type="entry name" value="DNA REPAIR PROTEIN RADA-LIKE PROTEIN"/>
    <property type="match status" value="1"/>
</dbReference>
<dbReference type="InterPro" id="IPR014721">
    <property type="entry name" value="Ribsml_uS5_D2-typ_fold_subgr"/>
</dbReference>
<reference evidence="15 16" key="1">
    <citation type="submission" date="2020-08" db="EMBL/GenBank/DDBJ databases">
        <title>Genomic Encyclopedia of Type Strains, Phase IV (KMG-IV): sequencing the most valuable type-strain genomes for metagenomic binning, comparative biology and taxonomic classification.</title>
        <authorList>
            <person name="Goeker M."/>
        </authorList>
    </citation>
    <scope>NUCLEOTIDE SEQUENCE [LARGE SCALE GENOMIC DNA]</scope>
    <source>
        <strain evidence="15 16">DSM 17245</strain>
    </source>
</reference>
<dbReference type="Gene3D" id="3.40.50.300">
    <property type="entry name" value="P-loop containing nucleotide triphosphate hydrolases"/>
    <property type="match status" value="1"/>
</dbReference>
<evidence type="ECO:0000313" key="16">
    <source>
        <dbReference type="Proteomes" id="UP000522163"/>
    </source>
</evidence>
<feature type="binding site" evidence="11">
    <location>
        <begin position="97"/>
        <end position="104"/>
    </location>
    <ligand>
        <name>ATP</name>
        <dbReference type="ChEBI" id="CHEBI:30616"/>
    </ligand>
</feature>
<name>A0A7W9SI81_9FIRM</name>
<evidence type="ECO:0000256" key="7">
    <source>
        <dbReference type="ARBA" id="ARBA00022840"/>
    </source>
</evidence>
<dbReference type="Proteomes" id="UP000522163">
    <property type="component" value="Unassembled WGS sequence"/>
</dbReference>
<dbReference type="SUPFAM" id="SSF54211">
    <property type="entry name" value="Ribosomal protein S5 domain 2-like"/>
    <property type="match status" value="1"/>
</dbReference>
<dbReference type="EMBL" id="JACHHH010000010">
    <property type="protein sequence ID" value="MBB6041905.1"/>
    <property type="molecule type" value="Genomic_DNA"/>
</dbReference>
<keyword evidence="9 11" id="KW-0238">DNA-binding</keyword>
<evidence type="ECO:0000256" key="1">
    <source>
        <dbReference type="ARBA" id="ARBA00022723"/>
    </source>
</evidence>
<dbReference type="FunFam" id="3.40.50.300:FF:000050">
    <property type="entry name" value="DNA repair protein RadA"/>
    <property type="match status" value="1"/>
</dbReference>
<keyword evidence="5" id="KW-0378">Hydrolase</keyword>
<dbReference type="RefSeq" id="WP_007156334.1">
    <property type="nucleotide sequence ID" value="NZ_JACHHH010000010.1"/>
</dbReference>
<dbReference type="GO" id="GO:0016787">
    <property type="term" value="F:hydrolase activity"/>
    <property type="evidence" value="ECO:0007669"/>
    <property type="project" value="UniProtKB-KW"/>
</dbReference>
<evidence type="ECO:0000256" key="12">
    <source>
        <dbReference type="NCBIfam" id="TIGR00416"/>
    </source>
</evidence>
<keyword evidence="8 11" id="KW-0346">Stress response</keyword>
<dbReference type="GeneID" id="85015428"/>
<keyword evidence="3 11" id="KW-0227">DNA damage</keyword>
<comment type="similarity">
    <text evidence="11 13">Belongs to the RecA family. RadA subfamily.</text>
</comment>
<evidence type="ECO:0000256" key="3">
    <source>
        <dbReference type="ARBA" id="ARBA00022763"/>
    </source>
</evidence>
<dbReference type="GO" id="GO:0005829">
    <property type="term" value="C:cytosol"/>
    <property type="evidence" value="ECO:0007669"/>
    <property type="project" value="TreeGrafter"/>
</dbReference>
<sequence length="457" mass="50037">MPKSLNLFFCKECGYETIKWLGQCPSCKAWNSMVEAPKESKKRLGGAGSMLPLKKAEAKKLEEIPLDKEDRISTGYGELDRVLGGGLVAGSLVLLGGDPGIGKSTIFLSVSLHLASKGGKRVLYVSGEESLKQIKLRANRMGEVEGELYFLSESNLNQLLEVVEEREIDFLVIDSIQTMFLEEVTASPGSVSQVRECTSFLLRLAKDRGITIAVIGHVTKDGNVAGPKILEHMVDVVLYFEGEQNSQLRILHGQKNRFGSTNEIAVFTMEEKGLCEVENPSALLLAGRALDCSGSIVSCGLEGTRPILMEIQALLVATNFGLPRRTANGMDYNRLHMLLAVMERRLGIECSKFDAYINIAGGLKISEPSIDLAVLLALVSSYRNLSIPEDTMVFGEVGLSGEIRGVSHSEARIEEAIRLGFKRILLPAYHAPAKGKKKDIELIPVKNIREALTIFKK</sequence>
<evidence type="ECO:0000259" key="14">
    <source>
        <dbReference type="PROSITE" id="PS50162"/>
    </source>
</evidence>
<gene>
    <name evidence="11" type="primary">radA</name>
    <name evidence="15" type="ORF">HNQ46_001896</name>
</gene>
<dbReference type="InterPro" id="IPR041166">
    <property type="entry name" value="Rubredoxin_2"/>
</dbReference>
<keyword evidence="2 11" id="KW-0547">Nucleotide-binding</keyword>
<dbReference type="SUPFAM" id="SSF52540">
    <property type="entry name" value="P-loop containing nucleoside triphosphate hydrolases"/>
    <property type="match status" value="1"/>
</dbReference>
<dbReference type="GO" id="GO:0140664">
    <property type="term" value="F:ATP-dependent DNA damage sensor activity"/>
    <property type="evidence" value="ECO:0007669"/>
    <property type="project" value="InterPro"/>
</dbReference>
<dbReference type="NCBIfam" id="TIGR00416">
    <property type="entry name" value="sms"/>
    <property type="match status" value="1"/>
</dbReference>
<comment type="function">
    <text evidence="13">DNA-dependent ATPase involved in processing of recombination intermediates, plays a role in repairing DNA breaks. Stimulates the branch migration of RecA-mediated strand transfer reactions, allowing the 3' invading strand to extend heteroduplex DNA faster. Binds ssDNA in the presence of ADP but not other nucleotides, has ATPase activity that is stimulated by ssDNA and various branched DNA structures, but inhibited by SSB. Does not have RecA's homology-searching function.</text>
</comment>
<evidence type="ECO:0000256" key="5">
    <source>
        <dbReference type="ARBA" id="ARBA00022801"/>
    </source>
</evidence>
<dbReference type="Pfam" id="PF13481">
    <property type="entry name" value="AAA_25"/>
    <property type="match status" value="1"/>
</dbReference>
<dbReference type="PANTHER" id="PTHR32472">
    <property type="entry name" value="DNA REPAIR PROTEIN RADA"/>
    <property type="match status" value="1"/>
</dbReference>
<dbReference type="PROSITE" id="PS50162">
    <property type="entry name" value="RECA_2"/>
    <property type="match status" value="1"/>
</dbReference>
<evidence type="ECO:0000256" key="13">
    <source>
        <dbReference type="RuleBase" id="RU003555"/>
    </source>
</evidence>
<dbReference type="Pfam" id="PF18073">
    <property type="entry name" value="Zn_ribbon_LapB"/>
    <property type="match status" value="1"/>
</dbReference>
<feature type="short sequence motif" description="RadA KNRFG motif" evidence="11">
    <location>
        <begin position="255"/>
        <end position="259"/>
    </location>
</feature>
<dbReference type="AlphaFoldDB" id="A0A7W9SI81"/>